<dbReference type="GO" id="GO:0030983">
    <property type="term" value="F:mismatched DNA binding"/>
    <property type="evidence" value="ECO:0007669"/>
    <property type="project" value="InterPro"/>
</dbReference>
<dbReference type="AlphaFoldDB" id="A0A2K4ZP19"/>
<evidence type="ECO:0000313" key="7">
    <source>
        <dbReference type="Proteomes" id="UP000236311"/>
    </source>
</evidence>
<keyword evidence="1" id="KW-0547">Nucleotide-binding</keyword>
<dbReference type="GO" id="GO:0005524">
    <property type="term" value="F:ATP binding"/>
    <property type="evidence" value="ECO:0007669"/>
    <property type="project" value="UniProtKB-KW"/>
</dbReference>
<dbReference type="GO" id="GO:0140664">
    <property type="term" value="F:ATP-dependent DNA damage sensor activity"/>
    <property type="evidence" value="ECO:0007669"/>
    <property type="project" value="InterPro"/>
</dbReference>
<gene>
    <name evidence="6" type="primary">mutS_2</name>
    <name evidence="6" type="ORF">AMURIS_04992</name>
</gene>
<organism evidence="6 7">
    <name type="scientific">Acetatifactor muris</name>
    <dbReference type="NCBI Taxonomy" id="879566"/>
    <lineage>
        <taxon>Bacteria</taxon>
        <taxon>Bacillati</taxon>
        <taxon>Bacillota</taxon>
        <taxon>Clostridia</taxon>
        <taxon>Lachnospirales</taxon>
        <taxon>Lachnospiraceae</taxon>
        <taxon>Acetatifactor</taxon>
    </lineage>
</organism>
<evidence type="ECO:0000256" key="3">
    <source>
        <dbReference type="ARBA" id="ARBA00023125"/>
    </source>
</evidence>
<dbReference type="PANTHER" id="PTHR11361">
    <property type="entry name" value="DNA MISMATCH REPAIR PROTEIN MUTS FAMILY MEMBER"/>
    <property type="match status" value="1"/>
</dbReference>
<keyword evidence="4" id="KW-0472">Membrane</keyword>
<keyword evidence="7" id="KW-1185">Reference proteome</keyword>
<keyword evidence="4" id="KW-0812">Transmembrane</keyword>
<dbReference type="GO" id="GO:0005829">
    <property type="term" value="C:cytosol"/>
    <property type="evidence" value="ECO:0007669"/>
    <property type="project" value="TreeGrafter"/>
</dbReference>
<dbReference type="InterPro" id="IPR000432">
    <property type="entry name" value="DNA_mismatch_repair_MutS_C"/>
</dbReference>
<feature type="transmembrane region" description="Helical" evidence="4">
    <location>
        <begin position="170"/>
        <end position="196"/>
    </location>
</feature>
<accession>A0A2K4ZP19</accession>
<keyword evidence="3" id="KW-0238">DNA-binding</keyword>
<dbReference type="RefSeq" id="WP_103242201.1">
    <property type="nucleotide sequence ID" value="NZ_JANJZD010000049.1"/>
</dbReference>
<dbReference type="Pfam" id="PF00488">
    <property type="entry name" value="MutS_V"/>
    <property type="match status" value="1"/>
</dbReference>
<keyword evidence="4" id="KW-1133">Transmembrane helix</keyword>
<protein>
    <submittedName>
        <fullName evidence="6">DNA mismatch repair protein MutS</fullName>
    </submittedName>
</protein>
<feature type="transmembrane region" description="Helical" evidence="4">
    <location>
        <begin position="6"/>
        <end position="25"/>
    </location>
</feature>
<evidence type="ECO:0000256" key="4">
    <source>
        <dbReference type="SAM" id="Phobius"/>
    </source>
</evidence>
<dbReference type="Proteomes" id="UP000236311">
    <property type="component" value="Unassembled WGS sequence"/>
</dbReference>
<dbReference type="InterPro" id="IPR027417">
    <property type="entry name" value="P-loop_NTPase"/>
</dbReference>
<sequence length="559" mass="64556">MEYLIFILTMVVFAVVIFGTEAVRVRKEEKKFIRSLYEEYDKLVEKDYALERFVRIDSYFNRHRQEGQLDDITWNDLDMDELFKRMNYTLSASGEEYLYYTLRTLKQSDEELEHLEETVRFFGEHPDIRVKVQLAARRLGYTGKYSLYDYLDNLDLLGERSSRKNIFLDCLFPVLIGLMWVNFSAGVIGIVILTVYNIISYFREKAEIDPYITSFSYVMRLLQSCGELEKISMPVYSREQGQIREARKQLQGMKRNSYWVMSPYRGNASGDILAIFLDYIRMIFHIDLIKFNSMLKVLQGHIGDVDILIACMGRLETAIAIWEFRESLKNGWCIPDFDETGTVEMEEGYHPLLEAPVKNGICAGKGVLLTGSNASGKSTFLKTMAINAIFAQTIHTCTADRYRTSKFRVYSSMALRDDIGSGESYYIVEIKALKRILDAAFAEEGKVLCFVDEVLRGTNTVERIAASTQILKSLCHPGVLCFAATHDIELTELLQKDFDNYHFEEDIRDGDIFFNYRIKEGRATTRNAIRLLELMGYDQEVIRKATAQAEHFVTAGVWQ</sequence>
<dbReference type="InterPro" id="IPR045076">
    <property type="entry name" value="MutS"/>
</dbReference>
<evidence type="ECO:0000256" key="2">
    <source>
        <dbReference type="ARBA" id="ARBA00022840"/>
    </source>
</evidence>
<reference evidence="6 7" key="1">
    <citation type="submission" date="2018-01" db="EMBL/GenBank/DDBJ databases">
        <authorList>
            <person name="Gaut B.S."/>
            <person name="Morton B.R."/>
            <person name="Clegg M.T."/>
            <person name="Duvall M.R."/>
        </authorList>
    </citation>
    <scope>NUCLEOTIDE SEQUENCE [LARGE SCALE GENOMIC DNA]</scope>
    <source>
        <strain evidence="6">GP69</strain>
    </source>
</reference>
<feature type="domain" description="DNA mismatch repair proteins mutS family" evidence="5">
    <location>
        <begin position="364"/>
        <end position="550"/>
    </location>
</feature>
<name>A0A2K4ZP19_9FIRM</name>
<proteinExistence type="predicted"/>
<dbReference type="SMART" id="SM00534">
    <property type="entry name" value="MUTSac"/>
    <property type="match status" value="1"/>
</dbReference>
<dbReference type="SUPFAM" id="SSF52540">
    <property type="entry name" value="P-loop containing nucleoside triphosphate hydrolases"/>
    <property type="match status" value="1"/>
</dbReference>
<evidence type="ECO:0000256" key="1">
    <source>
        <dbReference type="ARBA" id="ARBA00022741"/>
    </source>
</evidence>
<evidence type="ECO:0000313" key="6">
    <source>
        <dbReference type="EMBL" id="SOY32234.1"/>
    </source>
</evidence>
<dbReference type="OrthoDB" id="9802448at2"/>
<dbReference type="Gene3D" id="3.40.50.300">
    <property type="entry name" value="P-loop containing nucleotide triphosphate hydrolases"/>
    <property type="match status" value="1"/>
</dbReference>
<evidence type="ECO:0000259" key="5">
    <source>
        <dbReference type="SMART" id="SM00534"/>
    </source>
</evidence>
<dbReference type="GO" id="GO:0006298">
    <property type="term" value="P:mismatch repair"/>
    <property type="evidence" value="ECO:0007669"/>
    <property type="project" value="InterPro"/>
</dbReference>
<dbReference type="EMBL" id="OFSM01000043">
    <property type="protein sequence ID" value="SOY32234.1"/>
    <property type="molecule type" value="Genomic_DNA"/>
</dbReference>
<dbReference type="PANTHER" id="PTHR11361:SF152">
    <property type="entry name" value="DNA MISMATCH REPAIR PROTEIN"/>
    <property type="match status" value="1"/>
</dbReference>
<keyword evidence="2" id="KW-0067">ATP-binding</keyword>